<organism evidence="1">
    <name type="scientific">uncultured Desulfobacterium sp</name>
    <dbReference type="NCBI Taxonomy" id="201089"/>
    <lineage>
        <taxon>Bacteria</taxon>
        <taxon>Pseudomonadati</taxon>
        <taxon>Thermodesulfobacteriota</taxon>
        <taxon>Desulfobacteria</taxon>
        <taxon>Desulfobacterales</taxon>
        <taxon>Desulfobacteriaceae</taxon>
        <taxon>Desulfobacterium</taxon>
        <taxon>environmental samples</taxon>
    </lineage>
</organism>
<reference evidence="1" key="1">
    <citation type="journal article" date="2011" name="Environ. Microbiol.">
        <title>Genomic insights into the metabolic potential of the polycyclic aromatic hydrocarbon degrading sulfate-reducing Deltaproteobacterium N47.</title>
        <authorList>
            <person name="Bergmann F."/>
            <person name="Selesi D."/>
            <person name="Weinmaier T."/>
            <person name="Tischler P."/>
            <person name="Rattei T."/>
            <person name="Meckenstock R.U."/>
        </authorList>
    </citation>
    <scope>NUCLEOTIDE SEQUENCE</scope>
</reference>
<accession>E1YFS6</accession>
<gene>
    <name evidence="1" type="ORF">N47_J04010</name>
</gene>
<proteinExistence type="predicted"/>
<name>E1YFS6_9BACT</name>
<evidence type="ECO:0000313" key="1">
    <source>
        <dbReference type="EMBL" id="CBX29420.1"/>
    </source>
</evidence>
<dbReference type="AlphaFoldDB" id="E1YFS6"/>
<protein>
    <submittedName>
        <fullName evidence="1">Uncharacterized protein</fullName>
    </submittedName>
</protein>
<sequence length="51" mass="5843">MYNEIGDIVLILNVMRFVYPQEPGGIIPEVAENLGLSINLIFIPIEVFFQY</sequence>
<dbReference type="EMBL" id="FR695872">
    <property type="protein sequence ID" value="CBX29420.1"/>
    <property type="molecule type" value="Genomic_DNA"/>
</dbReference>